<feature type="domain" description="NAD-dependent epimerase/dehydratase" evidence="1">
    <location>
        <begin position="81"/>
        <end position="203"/>
    </location>
</feature>
<dbReference type="PANTHER" id="PTHR12126:SF11">
    <property type="entry name" value="NADH DEHYDROGENASE [UBIQUINONE] 1 ALPHA SUBCOMPLEX SUBUNIT 9, MITOCHONDRIAL"/>
    <property type="match status" value="1"/>
</dbReference>
<evidence type="ECO:0000313" key="2">
    <source>
        <dbReference type="EMBL" id="AMG38119.1"/>
    </source>
</evidence>
<dbReference type="PANTHER" id="PTHR12126">
    <property type="entry name" value="NADH-UBIQUINONE OXIDOREDUCTASE 39 KDA SUBUNIT-RELATED"/>
    <property type="match status" value="1"/>
</dbReference>
<dbReference type="Proteomes" id="UP000060602">
    <property type="component" value="Chromosome"/>
</dbReference>
<dbReference type="EMBL" id="CP014060">
    <property type="protein sequence ID" value="AMG38119.1"/>
    <property type="molecule type" value="Genomic_DNA"/>
</dbReference>
<evidence type="ECO:0000259" key="1">
    <source>
        <dbReference type="Pfam" id="PF01370"/>
    </source>
</evidence>
<dbReference type="GO" id="GO:0044877">
    <property type="term" value="F:protein-containing complex binding"/>
    <property type="evidence" value="ECO:0007669"/>
    <property type="project" value="TreeGrafter"/>
</dbReference>
<dbReference type="SUPFAM" id="SSF51735">
    <property type="entry name" value="NAD(P)-binding Rossmann-fold domains"/>
    <property type="match status" value="1"/>
</dbReference>
<gene>
    <name evidence="2" type="ORF">AL504_20115</name>
</gene>
<sequence>MADGRRVAVLGGSSLVGRAVLTMLAAPGWQALAYSRRPHAQDAEPSGASWRLTPPARATDEAPIPSWLCLAPIWVLPRYFDALEAFGARRIVALSSTSRFTKIDSSDDAENEVARQLAQAEDQVRQWAESRGIEWVVLRPTLIYGFGQDKNVSEIARFIRRTSLFPLLGRAQGLRQPVHAEDVASACVAALTAPAAANQAYNLSGGETLPYRQMVARIFEALGQPVRTIGIPLLMFRLAVRLARTLPRFRKWSPAMAERMNRDMVFDHTAARQDLGFQPRPFHLSPHDIPA</sequence>
<proteinExistence type="predicted"/>
<protein>
    <submittedName>
        <fullName evidence="2">NAD(P)-dependent oxidoreductase</fullName>
    </submittedName>
</protein>
<name>A0A0X8P1L8_ALCXX</name>
<reference evidence="3" key="1">
    <citation type="submission" date="2015-12" db="EMBL/GenBank/DDBJ databases">
        <title>FDA dAtabase for Regulatory Grade micrObial Sequences (FDA-ARGOS): Supporting development and validation of Infectious Disease Dx tests.</title>
        <authorList>
            <person name="Case J."/>
            <person name="Tallon L."/>
            <person name="Sadzewicz L."/>
            <person name="Sengamalay N."/>
            <person name="Ott S."/>
            <person name="Godinez A."/>
            <person name="Nagaraj S."/>
            <person name="Nadendla S."/>
            <person name="Sichtig H."/>
        </authorList>
    </citation>
    <scope>NUCLEOTIDE SEQUENCE [LARGE SCALE GENOMIC DNA]</scope>
    <source>
        <strain evidence="3">FDAARGOS_147</strain>
    </source>
</reference>
<dbReference type="AlphaFoldDB" id="A0A0X8P1L8"/>
<dbReference type="InterPro" id="IPR051207">
    <property type="entry name" value="ComplexI_NDUFA9_subunit"/>
</dbReference>
<dbReference type="InterPro" id="IPR036291">
    <property type="entry name" value="NAD(P)-bd_dom_sf"/>
</dbReference>
<organism evidence="2 3">
    <name type="scientific">Alcaligenes xylosoxydans xylosoxydans</name>
    <name type="common">Achromobacter xylosoxidans</name>
    <dbReference type="NCBI Taxonomy" id="85698"/>
    <lineage>
        <taxon>Bacteria</taxon>
        <taxon>Pseudomonadati</taxon>
        <taxon>Pseudomonadota</taxon>
        <taxon>Betaproteobacteria</taxon>
        <taxon>Burkholderiales</taxon>
        <taxon>Alcaligenaceae</taxon>
        <taxon>Achromobacter</taxon>
    </lineage>
</organism>
<dbReference type="Gene3D" id="3.40.50.720">
    <property type="entry name" value="NAD(P)-binding Rossmann-like Domain"/>
    <property type="match status" value="2"/>
</dbReference>
<dbReference type="Pfam" id="PF01370">
    <property type="entry name" value="Epimerase"/>
    <property type="match status" value="1"/>
</dbReference>
<evidence type="ECO:0000313" key="3">
    <source>
        <dbReference type="Proteomes" id="UP000060602"/>
    </source>
</evidence>
<accession>A0A0X8P1L8</accession>
<dbReference type="InterPro" id="IPR001509">
    <property type="entry name" value="Epimerase_deHydtase"/>
</dbReference>